<proteinExistence type="predicted"/>
<evidence type="ECO:0000256" key="2">
    <source>
        <dbReference type="SAM" id="MobiDB-lite"/>
    </source>
</evidence>
<protein>
    <submittedName>
        <fullName evidence="4">Zinc ribbon domain-containing protein</fullName>
    </submittedName>
</protein>
<gene>
    <name evidence="4" type="ORF">KDH_64340</name>
</gene>
<evidence type="ECO:0000256" key="1">
    <source>
        <dbReference type="SAM" id="Coils"/>
    </source>
</evidence>
<evidence type="ECO:0000313" key="4">
    <source>
        <dbReference type="EMBL" id="GLV59608.1"/>
    </source>
</evidence>
<feature type="domain" description="Zinc-ribbon" evidence="3">
    <location>
        <begin position="162"/>
        <end position="183"/>
    </location>
</feature>
<dbReference type="EMBL" id="BSRI01000002">
    <property type="protein sequence ID" value="GLV59608.1"/>
    <property type="molecule type" value="Genomic_DNA"/>
</dbReference>
<reference evidence="4 5" key="1">
    <citation type="submission" date="2023-02" db="EMBL/GenBank/DDBJ databases">
        <title>Dictyobacter halimunensis sp. nov., a new member of the class Ktedonobacteria from forest soil in a geothermal area.</title>
        <authorList>
            <person name="Rachmania M.K."/>
            <person name="Ningsih F."/>
            <person name="Sakai Y."/>
            <person name="Yabe S."/>
            <person name="Yokota A."/>
            <person name="Sjamsuridzal W."/>
        </authorList>
    </citation>
    <scope>NUCLEOTIDE SEQUENCE [LARGE SCALE GENOMIC DNA]</scope>
    <source>
        <strain evidence="4 5">S3.2.2.5</strain>
    </source>
</reference>
<name>A0ABQ6G283_9CHLR</name>
<organism evidence="4 5">
    <name type="scientific">Dictyobacter halimunensis</name>
    <dbReference type="NCBI Taxonomy" id="3026934"/>
    <lineage>
        <taxon>Bacteria</taxon>
        <taxon>Bacillati</taxon>
        <taxon>Chloroflexota</taxon>
        <taxon>Ktedonobacteria</taxon>
        <taxon>Ktedonobacterales</taxon>
        <taxon>Dictyobacteraceae</taxon>
        <taxon>Dictyobacter</taxon>
    </lineage>
</organism>
<feature type="region of interest" description="Disordered" evidence="2">
    <location>
        <begin position="86"/>
        <end position="169"/>
    </location>
</feature>
<feature type="coiled-coil region" evidence="1">
    <location>
        <begin position="22"/>
        <end position="49"/>
    </location>
</feature>
<feature type="compositionally biased region" description="Polar residues" evidence="2">
    <location>
        <begin position="125"/>
        <end position="134"/>
    </location>
</feature>
<dbReference type="InterPro" id="IPR026870">
    <property type="entry name" value="Zinc_ribbon_dom"/>
</dbReference>
<accession>A0ABQ6G283</accession>
<comment type="caution">
    <text evidence="4">The sequence shown here is derived from an EMBL/GenBank/DDBJ whole genome shotgun (WGS) entry which is preliminary data.</text>
</comment>
<evidence type="ECO:0000259" key="3">
    <source>
        <dbReference type="Pfam" id="PF13240"/>
    </source>
</evidence>
<dbReference type="Pfam" id="PF13240">
    <property type="entry name" value="Zn_Ribbon_1"/>
    <property type="match status" value="1"/>
</dbReference>
<dbReference type="Proteomes" id="UP001344906">
    <property type="component" value="Unassembled WGS sequence"/>
</dbReference>
<evidence type="ECO:0000313" key="5">
    <source>
        <dbReference type="Proteomes" id="UP001344906"/>
    </source>
</evidence>
<dbReference type="RefSeq" id="WP_338256318.1">
    <property type="nucleotide sequence ID" value="NZ_BSRI01000002.1"/>
</dbReference>
<sequence length="184" mass="20136">MSDFISSAKNFVNSAVSRTSWEAQKQLRVRNKQSEIDKLLEQRQHLMDELGQVAMNLYQQGSLTDSQLSRLCASIFELDHDLRARETQLQDAKNEAYPADQFAPGPTMNYAPPSPNTQTPPPNAGPSNASYGQPQPTPNPGPSNNASYSQPQPGTSAGTDRCPQCGNPLRPNALYCRSCGAKLR</sequence>
<feature type="compositionally biased region" description="Pro residues" evidence="2">
    <location>
        <begin position="112"/>
        <end position="124"/>
    </location>
</feature>
<keyword evidence="5" id="KW-1185">Reference proteome</keyword>
<keyword evidence="1" id="KW-0175">Coiled coil</keyword>
<feature type="compositionally biased region" description="Polar residues" evidence="2">
    <location>
        <begin position="142"/>
        <end position="158"/>
    </location>
</feature>